<feature type="compositionally biased region" description="Basic and acidic residues" evidence="1">
    <location>
        <begin position="305"/>
        <end position="320"/>
    </location>
</feature>
<dbReference type="EMBL" id="JALJOV010001119">
    <property type="protein sequence ID" value="KAK9853928.1"/>
    <property type="molecule type" value="Genomic_DNA"/>
</dbReference>
<feature type="compositionally biased region" description="Low complexity" evidence="1">
    <location>
        <begin position="77"/>
        <end position="95"/>
    </location>
</feature>
<sequence>MHLEPRAEHDSSLTLEPRLRDATNQPLAFAARQKTYKMQNLMRKGSLLATFTRRKRSTKEDMSSAWDQNESLPEEFQSLQDHYQQQQQQQQHEQQTTNSDGIKMPKLPGAPSQSSSGKIKQQFPGRSKVARKCRGQQQGQRTGHLRDAGQVEALKPRMGCRWGGGIAQQSLPQRHKTTSKGSDTTSTRVSSSEASPLPEVPSARNTPFVPKQPPHSKQRPQRVAMGMRQADVKDSGRGKENEHAPSLKDSQSAAVQDAYGSSASAMDGVAEQPTEPIHLQRHASACKAVFQQKRNRFDAQAARLEGTEAKRTFTNARREEEEASFQRRPARRGQQTARSKADQDGAKLKAHPKWKQQSHMLRAAMAAARGDAPSGDCRLFLTDDVRQVMAGKA</sequence>
<reference evidence="2 3" key="1">
    <citation type="journal article" date="2024" name="Nat. Commun.">
        <title>Phylogenomics reveals the evolutionary origins of lichenization in chlorophyte algae.</title>
        <authorList>
            <person name="Puginier C."/>
            <person name="Libourel C."/>
            <person name="Otte J."/>
            <person name="Skaloud P."/>
            <person name="Haon M."/>
            <person name="Grisel S."/>
            <person name="Petersen M."/>
            <person name="Berrin J.G."/>
            <person name="Delaux P.M."/>
            <person name="Dal Grande F."/>
            <person name="Keller J."/>
        </authorList>
    </citation>
    <scope>NUCLEOTIDE SEQUENCE [LARGE SCALE GENOMIC DNA]</scope>
    <source>
        <strain evidence="2 3">SAG 2523</strain>
    </source>
</reference>
<gene>
    <name evidence="2" type="ORF">WJX84_011727</name>
</gene>
<keyword evidence="3" id="KW-1185">Reference proteome</keyword>
<feature type="compositionally biased region" description="Basic and acidic residues" evidence="1">
    <location>
        <begin position="1"/>
        <end position="21"/>
    </location>
</feature>
<dbReference type="AlphaFoldDB" id="A0AAW1SR07"/>
<accession>A0AAW1SR07</accession>
<feature type="region of interest" description="Disordered" evidence="1">
    <location>
        <begin position="40"/>
        <end position="278"/>
    </location>
</feature>
<feature type="region of interest" description="Disordered" evidence="1">
    <location>
        <begin position="1"/>
        <end position="26"/>
    </location>
</feature>
<name>A0AAW1SR07_9CHLO</name>
<proteinExistence type="predicted"/>
<feature type="compositionally biased region" description="Basic and acidic residues" evidence="1">
    <location>
        <begin position="230"/>
        <end position="246"/>
    </location>
</feature>
<protein>
    <submittedName>
        <fullName evidence="2">Uncharacterized protein</fullName>
    </submittedName>
</protein>
<evidence type="ECO:0000313" key="2">
    <source>
        <dbReference type="EMBL" id="KAK9853928.1"/>
    </source>
</evidence>
<evidence type="ECO:0000313" key="3">
    <source>
        <dbReference type="Proteomes" id="UP001485043"/>
    </source>
</evidence>
<organism evidence="2 3">
    <name type="scientific">Apatococcus fuscideae</name>
    <dbReference type="NCBI Taxonomy" id="2026836"/>
    <lineage>
        <taxon>Eukaryota</taxon>
        <taxon>Viridiplantae</taxon>
        <taxon>Chlorophyta</taxon>
        <taxon>core chlorophytes</taxon>
        <taxon>Trebouxiophyceae</taxon>
        <taxon>Chlorellales</taxon>
        <taxon>Chlorellaceae</taxon>
        <taxon>Apatococcus</taxon>
    </lineage>
</organism>
<comment type="caution">
    <text evidence="2">The sequence shown here is derived from an EMBL/GenBank/DDBJ whole genome shotgun (WGS) entry which is preliminary data.</text>
</comment>
<evidence type="ECO:0000256" key="1">
    <source>
        <dbReference type="SAM" id="MobiDB-lite"/>
    </source>
</evidence>
<feature type="region of interest" description="Disordered" evidence="1">
    <location>
        <begin position="300"/>
        <end position="359"/>
    </location>
</feature>
<dbReference type="Proteomes" id="UP001485043">
    <property type="component" value="Unassembled WGS sequence"/>
</dbReference>
<feature type="compositionally biased region" description="Polar residues" evidence="1">
    <location>
        <begin position="248"/>
        <end position="264"/>
    </location>
</feature>